<evidence type="ECO:0000256" key="4">
    <source>
        <dbReference type="ARBA" id="ARBA00023002"/>
    </source>
</evidence>
<dbReference type="GO" id="GO:0005506">
    <property type="term" value="F:iron ion binding"/>
    <property type="evidence" value="ECO:0007669"/>
    <property type="project" value="InterPro"/>
</dbReference>
<dbReference type="GO" id="GO:0016705">
    <property type="term" value="F:oxidoreductase activity, acting on paired donors, with incorporation or reduction of molecular oxygen"/>
    <property type="evidence" value="ECO:0007669"/>
    <property type="project" value="InterPro"/>
</dbReference>
<keyword evidence="2 7" id="KW-0349">Heme</keyword>
<gene>
    <name evidence="9" type="ORF">C5613_24750</name>
</gene>
<evidence type="ECO:0000256" key="1">
    <source>
        <dbReference type="ARBA" id="ARBA00010617"/>
    </source>
</evidence>
<dbReference type="Gene3D" id="1.10.630.10">
    <property type="entry name" value="Cytochrome P450"/>
    <property type="match status" value="1"/>
</dbReference>
<reference evidence="10" key="1">
    <citation type="submission" date="2018-02" db="EMBL/GenBank/DDBJ databases">
        <title>Draft genome sequencing of Rhodococcus opacus KU647198.</title>
        <authorList>
            <person name="Zheng B.-X."/>
        </authorList>
    </citation>
    <scope>NUCLEOTIDE SEQUENCE [LARGE SCALE GENOMIC DNA]</scope>
    <source>
        <strain evidence="10">04-OD7</strain>
    </source>
</reference>
<keyword evidence="3 7" id="KW-0479">Metal-binding</keyword>
<dbReference type="PANTHER" id="PTHR46696:SF6">
    <property type="entry name" value="P450, PUTATIVE (EUROFUNG)-RELATED"/>
    <property type="match status" value="1"/>
</dbReference>
<organism evidence="9 10">
    <name type="scientific">Rhodococcus opacus</name>
    <name type="common">Nocardia opaca</name>
    <dbReference type="NCBI Taxonomy" id="37919"/>
    <lineage>
        <taxon>Bacteria</taxon>
        <taxon>Bacillati</taxon>
        <taxon>Actinomycetota</taxon>
        <taxon>Actinomycetes</taxon>
        <taxon>Mycobacteriales</taxon>
        <taxon>Nocardiaceae</taxon>
        <taxon>Rhodococcus</taxon>
    </lineage>
</organism>
<proteinExistence type="inferred from homology"/>
<evidence type="ECO:0000256" key="3">
    <source>
        <dbReference type="ARBA" id="ARBA00022723"/>
    </source>
</evidence>
<evidence type="ECO:0000313" key="10">
    <source>
        <dbReference type="Proteomes" id="UP000239290"/>
    </source>
</evidence>
<dbReference type="InterPro" id="IPR002397">
    <property type="entry name" value="Cyt_P450_B"/>
</dbReference>
<dbReference type="Pfam" id="PF00067">
    <property type="entry name" value="p450"/>
    <property type="match status" value="1"/>
</dbReference>
<feature type="compositionally biased region" description="Basic and acidic residues" evidence="8">
    <location>
        <begin position="65"/>
        <end position="80"/>
    </location>
</feature>
<dbReference type="PROSITE" id="PS00086">
    <property type="entry name" value="CYTOCHROME_P450"/>
    <property type="match status" value="1"/>
</dbReference>
<comment type="caution">
    <text evidence="9">The sequence shown here is derived from an EMBL/GenBank/DDBJ whole genome shotgun (WGS) entry which is preliminary data.</text>
</comment>
<dbReference type="SUPFAM" id="SSF48264">
    <property type="entry name" value="Cytochrome P450"/>
    <property type="match status" value="1"/>
</dbReference>
<keyword evidence="6 7" id="KW-0503">Monooxygenase</keyword>
<sequence length="421" mass="46701">MEFDLDLHLPIATAALYDVLNKLAAETPIAWNRAHGGYWVVAGYDEVREVYSDWERFSSTHDDVAGDPFADRTTGRETRSRRTGFSIPEAPSRFVPTEADPPLHTEVRGLEAPFFTPKAVRGYEAEIRRHAVESLDAVAALGELDFAQFVASVSTKMACRLLGVDTASWADFAATVHAIGLTGFGSPDFPLERFLATQEKIFQLCAERKDDPRDDVASALMRGSILGQPVTALEAQTVLNGLTFGSTDTTNTTMLHILQYLAAHPELREQLRADLSLVPKAVEEFLRLFTPGVGSARTVTRDLDFHGFAFREGQRVFMANSAANRDPRKFPNPLEFDMDRDNVKDHLAFGTGNHRCLGAPVARLEMRIMLEEILRRIPDFAIDPAKVVEYPTKTGVIGYDTVPATFEPFDTTAPVQARTRL</sequence>
<accession>A0A2S8J4G7</accession>
<evidence type="ECO:0000313" key="9">
    <source>
        <dbReference type="EMBL" id="PQP21951.1"/>
    </source>
</evidence>
<dbReference type="PRINTS" id="PR00385">
    <property type="entry name" value="P450"/>
</dbReference>
<keyword evidence="5 7" id="KW-0408">Iron</keyword>
<evidence type="ECO:0000256" key="7">
    <source>
        <dbReference type="RuleBase" id="RU000461"/>
    </source>
</evidence>
<dbReference type="Proteomes" id="UP000239290">
    <property type="component" value="Unassembled WGS sequence"/>
</dbReference>
<dbReference type="EMBL" id="PUIO01000033">
    <property type="protein sequence ID" value="PQP21951.1"/>
    <property type="molecule type" value="Genomic_DNA"/>
</dbReference>
<comment type="similarity">
    <text evidence="1 7">Belongs to the cytochrome P450 family.</text>
</comment>
<feature type="region of interest" description="Disordered" evidence="8">
    <location>
        <begin position="65"/>
        <end position="91"/>
    </location>
</feature>
<protein>
    <recommendedName>
        <fullName evidence="11">Cytochrome P450</fullName>
    </recommendedName>
</protein>
<evidence type="ECO:0000256" key="6">
    <source>
        <dbReference type="ARBA" id="ARBA00023033"/>
    </source>
</evidence>
<dbReference type="PANTHER" id="PTHR46696">
    <property type="entry name" value="P450, PUTATIVE (EUROFUNG)-RELATED"/>
    <property type="match status" value="1"/>
</dbReference>
<dbReference type="InterPro" id="IPR017972">
    <property type="entry name" value="Cyt_P450_CS"/>
</dbReference>
<dbReference type="AlphaFoldDB" id="A0A2S8J4G7"/>
<keyword evidence="4 7" id="KW-0560">Oxidoreductase</keyword>
<dbReference type="PRINTS" id="PR00359">
    <property type="entry name" value="BP450"/>
</dbReference>
<evidence type="ECO:0000256" key="2">
    <source>
        <dbReference type="ARBA" id="ARBA00022617"/>
    </source>
</evidence>
<dbReference type="InterPro" id="IPR036396">
    <property type="entry name" value="Cyt_P450_sf"/>
</dbReference>
<dbReference type="GO" id="GO:0020037">
    <property type="term" value="F:heme binding"/>
    <property type="evidence" value="ECO:0007669"/>
    <property type="project" value="InterPro"/>
</dbReference>
<evidence type="ECO:0000256" key="5">
    <source>
        <dbReference type="ARBA" id="ARBA00023004"/>
    </source>
</evidence>
<evidence type="ECO:0000256" key="8">
    <source>
        <dbReference type="SAM" id="MobiDB-lite"/>
    </source>
</evidence>
<evidence type="ECO:0008006" key="11">
    <source>
        <dbReference type="Google" id="ProtNLM"/>
    </source>
</evidence>
<dbReference type="GO" id="GO:0004497">
    <property type="term" value="F:monooxygenase activity"/>
    <property type="evidence" value="ECO:0007669"/>
    <property type="project" value="UniProtKB-KW"/>
</dbReference>
<name>A0A2S8J4G7_RHOOP</name>
<dbReference type="InterPro" id="IPR001128">
    <property type="entry name" value="Cyt_P450"/>
</dbReference>